<comment type="caution">
    <text evidence="2">The sequence shown here is derived from an EMBL/GenBank/DDBJ whole genome shotgun (WGS) entry which is preliminary data.</text>
</comment>
<sequence>MVKRLTEGELLKGLNAHTVHADELAQPLEQELTPLEKLRGSVKKYDHPTDPVWDEFFDSEGVSEDFMEDRDQPSNRERDE</sequence>
<dbReference type="AlphaFoldDB" id="A0A137SCL2"/>
<dbReference type="EMBL" id="LOCO01000007">
    <property type="protein sequence ID" value="KXO10185.1"/>
    <property type="molecule type" value="Genomic_DNA"/>
</dbReference>
<feature type="region of interest" description="Disordered" evidence="1">
    <location>
        <begin position="54"/>
        <end position="80"/>
    </location>
</feature>
<protein>
    <recommendedName>
        <fullName evidence="4">Antitoxin VapB</fullName>
    </recommendedName>
</protein>
<feature type="compositionally biased region" description="Basic and acidic residues" evidence="1">
    <location>
        <begin position="69"/>
        <end position="80"/>
    </location>
</feature>
<feature type="compositionally biased region" description="Acidic residues" evidence="1">
    <location>
        <begin position="54"/>
        <end position="68"/>
    </location>
</feature>
<reference evidence="3" key="1">
    <citation type="submission" date="2015-12" db="EMBL/GenBank/DDBJ databases">
        <authorList>
            <person name="Lima A."/>
            <person name="Farahani Zayas N."/>
            <person name="Castro Da Silva M.A."/>
            <person name="Cabral A."/>
            <person name="Pessatti M.L."/>
        </authorList>
    </citation>
    <scope>NUCLEOTIDE SEQUENCE [LARGE SCALE GENOMIC DNA]</scope>
    <source>
        <strain evidence="3">LAMA 842</strain>
    </source>
</reference>
<evidence type="ECO:0000256" key="1">
    <source>
        <dbReference type="SAM" id="MobiDB-lite"/>
    </source>
</evidence>
<gene>
    <name evidence="2" type="ORF">J122_1693</name>
</gene>
<evidence type="ECO:0000313" key="2">
    <source>
        <dbReference type="EMBL" id="KXO10185.1"/>
    </source>
</evidence>
<organism evidence="2 3">
    <name type="scientific">Marinobacter excellens LAMA 842</name>
    <dbReference type="NCBI Taxonomy" id="1306954"/>
    <lineage>
        <taxon>Bacteria</taxon>
        <taxon>Pseudomonadati</taxon>
        <taxon>Pseudomonadota</taxon>
        <taxon>Gammaproteobacteria</taxon>
        <taxon>Pseudomonadales</taxon>
        <taxon>Marinobacteraceae</taxon>
        <taxon>Marinobacter</taxon>
    </lineage>
</organism>
<evidence type="ECO:0000313" key="3">
    <source>
        <dbReference type="Proteomes" id="UP000070282"/>
    </source>
</evidence>
<dbReference type="Proteomes" id="UP000070282">
    <property type="component" value="Unassembled WGS sequence"/>
</dbReference>
<name>A0A137SCL2_9GAMM</name>
<dbReference type="PATRIC" id="fig|1306954.6.peg.3670"/>
<accession>A0A137SCL2</accession>
<proteinExistence type="predicted"/>
<keyword evidence="3" id="KW-1185">Reference proteome</keyword>
<evidence type="ECO:0008006" key="4">
    <source>
        <dbReference type="Google" id="ProtNLM"/>
    </source>
</evidence>
<dbReference type="RefSeq" id="WP_061331785.1">
    <property type="nucleotide sequence ID" value="NZ_LOCO01000007.1"/>
</dbReference>